<comment type="caution">
    <text evidence="2">The sequence shown here is derived from an EMBL/GenBank/DDBJ whole genome shotgun (WGS) entry which is preliminary data.</text>
</comment>
<dbReference type="EMBL" id="BAAAKJ010000224">
    <property type="protein sequence ID" value="GAA1400239.1"/>
    <property type="molecule type" value="Genomic_DNA"/>
</dbReference>
<proteinExistence type="predicted"/>
<gene>
    <name evidence="2" type="ORF">GCM10009639_41000</name>
</gene>
<feature type="domain" description="Nudix hydrolase" evidence="1">
    <location>
        <begin position="20"/>
        <end position="142"/>
    </location>
</feature>
<dbReference type="Pfam" id="PF00293">
    <property type="entry name" value="NUDIX"/>
    <property type="match status" value="1"/>
</dbReference>
<keyword evidence="3" id="KW-1185">Reference proteome</keyword>
<dbReference type="RefSeq" id="WP_344337957.1">
    <property type="nucleotide sequence ID" value="NZ_BAAAKJ010000224.1"/>
</dbReference>
<organism evidence="2 3">
    <name type="scientific">Kitasatospora putterlickiae</name>
    <dbReference type="NCBI Taxonomy" id="221725"/>
    <lineage>
        <taxon>Bacteria</taxon>
        <taxon>Bacillati</taxon>
        <taxon>Actinomycetota</taxon>
        <taxon>Actinomycetes</taxon>
        <taxon>Kitasatosporales</taxon>
        <taxon>Streptomycetaceae</taxon>
        <taxon>Kitasatospora</taxon>
    </lineage>
</organism>
<evidence type="ECO:0000313" key="3">
    <source>
        <dbReference type="Proteomes" id="UP001499863"/>
    </source>
</evidence>
<dbReference type="InterPro" id="IPR015797">
    <property type="entry name" value="NUDIX_hydrolase-like_dom_sf"/>
</dbReference>
<accession>A0ABP4IW10</accession>
<evidence type="ECO:0000313" key="2">
    <source>
        <dbReference type="EMBL" id="GAA1400239.1"/>
    </source>
</evidence>
<protein>
    <recommendedName>
        <fullName evidence="1">Nudix hydrolase domain-containing protein</fullName>
    </recommendedName>
</protein>
<dbReference type="InterPro" id="IPR000086">
    <property type="entry name" value="NUDIX_hydrolase_dom"/>
</dbReference>
<name>A0ABP4IW10_9ACTN</name>
<sequence length="162" mass="17919">MLHNLPSILTTPPRRRLGHQALILNRDGALLLIGTAYKSGLMLPGGSAEANELPHLAARRHTETETGLVLPLRHILATDYVSAHHLPEGVNFVYWGGRLTSAQETTVARHRPPATITAVHWLHPHQLQDAMDPEQHRRTTHALTALTRGIHLPFLLRGTPAE</sequence>
<dbReference type="SUPFAM" id="SSF55811">
    <property type="entry name" value="Nudix"/>
    <property type="match status" value="1"/>
</dbReference>
<dbReference type="Proteomes" id="UP001499863">
    <property type="component" value="Unassembled WGS sequence"/>
</dbReference>
<reference evidence="3" key="1">
    <citation type="journal article" date="2019" name="Int. J. Syst. Evol. Microbiol.">
        <title>The Global Catalogue of Microorganisms (GCM) 10K type strain sequencing project: providing services to taxonomists for standard genome sequencing and annotation.</title>
        <authorList>
            <consortium name="The Broad Institute Genomics Platform"/>
            <consortium name="The Broad Institute Genome Sequencing Center for Infectious Disease"/>
            <person name="Wu L."/>
            <person name="Ma J."/>
        </authorList>
    </citation>
    <scope>NUCLEOTIDE SEQUENCE [LARGE SCALE GENOMIC DNA]</scope>
    <source>
        <strain evidence="3">JCM 12393</strain>
    </source>
</reference>
<evidence type="ECO:0000259" key="1">
    <source>
        <dbReference type="Pfam" id="PF00293"/>
    </source>
</evidence>
<dbReference type="Gene3D" id="3.90.79.10">
    <property type="entry name" value="Nucleoside Triphosphate Pyrophosphohydrolase"/>
    <property type="match status" value="1"/>
</dbReference>